<reference evidence="6" key="1">
    <citation type="submission" date="2018-05" db="EMBL/GenBank/DDBJ databases">
        <authorList>
            <person name="Lanie J.A."/>
            <person name="Ng W.-L."/>
            <person name="Kazmierczak K.M."/>
            <person name="Andrzejewski T.M."/>
            <person name="Davidsen T.M."/>
            <person name="Wayne K.J."/>
            <person name="Tettelin H."/>
            <person name="Glass J.I."/>
            <person name="Rusch D."/>
            <person name="Podicherti R."/>
            <person name="Tsui H.-C.T."/>
            <person name="Winkler M.E."/>
        </authorList>
    </citation>
    <scope>NUCLEOTIDE SEQUENCE</scope>
</reference>
<gene>
    <name evidence="6" type="ORF">METZ01_LOCUS92578</name>
</gene>
<dbReference type="Gene3D" id="1.10.287.3510">
    <property type="match status" value="1"/>
</dbReference>
<dbReference type="PANTHER" id="PTHR34583">
    <property type="entry name" value="ANTIPORTER SUBUNIT MNHC2-RELATED"/>
    <property type="match status" value="1"/>
</dbReference>
<accession>A0A381VHN9</accession>
<evidence type="ECO:0000256" key="2">
    <source>
        <dbReference type="ARBA" id="ARBA00022692"/>
    </source>
</evidence>
<sequence length="150" mass="16108">VDRGVTAETSGPVDRDLPQPAAQKAIPMSLLAPGQLQYALAALLMLTGLYGMLAKTNLARKLMAMNVMQVAVIVFFIALAVRSGGSPPIEIEHAATQIEPAYANPLPHALMLTAIVVSVSTTGVALALLVRVHRRFRTLDESKLLDRLRE</sequence>
<feature type="transmembrane region" description="Helical" evidence="5">
    <location>
        <begin position="62"/>
        <end position="81"/>
    </location>
</feature>
<dbReference type="AlphaFoldDB" id="A0A381VHN9"/>
<comment type="subcellular location">
    <subcellularLocation>
        <location evidence="1">Membrane</location>
        <topology evidence="1">Multi-pass membrane protein</topology>
    </subcellularLocation>
</comment>
<evidence type="ECO:0000256" key="3">
    <source>
        <dbReference type="ARBA" id="ARBA00022989"/>
    </source>
</evidence>
<keyword evidence="3 5" id="KW-1133">Transmembrane helix</keyword>
<evidence type="ECO:0008006" key="7">
    <source>
        <dbReference type="Google" id="ProtNLM"/>
    </source>
</evidence>
<dbReference type="InterPro" id="IPR050601">
    <property type="entry name" value="CPA3_antiporter_subunitC"/>
</dbReference>
<dbReference type="PANTHER" id="PTHR34583:SF3">
    <property type="entry name" value="MULTISUBUNIT SODIUM_HYDROGEN ANTIPORTER, MNHC SUBUNIT"/>
    <property type="match status" value="1"/>
</dbReference>
<protein>
    <recommendedName>
        <fullName evidence="7">NADH-quinone oxidoreductase subunit J</fullName>
    </recommendedName>
</protein>
<feature type="transmembrane region" description="Helical" evidence="5">
    <location>
        <begin position="109"/>
        <end position="130"/>
    </location>
</feature>
<keyword evidence="2 5" id="KW-0812">Transmembrane</keyword>
<dbReference type="GO" id="GO:0016020">
    <property type="term" value="C:membrane"/>
    <property type="evidence" value="ECO:0007669"/>
    <property type="project" value="UniProtKB-SubCell"/>
</dbReference>
<proteinExistence type="predicted"/>
<organism evidence="6">
    <name type="scientific">marine metagenome</name>
    <dbReference type="NCBI Taxonomy" id="408172"/>
    <lineage>
        <taxon>unclassified sequences</taxon>
        <taxon>metagenomes</taxon>
        <taxon>ecological metagenomes</taxon>
    </lineage>
</organism>
<dbReference type="InterPro" id="IPR039428">
    <property type="entry name" value="NUOK/Mnh_C1-like"/>
</dbReference>
<evidence type="ECO:0000313" key="6">
    <source>
        <dbReference type="EMBL" id="SVA39724.1"/>
    </source>
</evidence>
<feature type="non-terminal residue" evidence="6">
    <location>
        <position position="1"/>
    </location>
</feature>
<dbReference type="EMBL" id="UINC01008841">
    <property type="protein sequence ID" value="SVA39724.1"/>
    <property type="molecule type" value="Genomic_DNA"/>
</dbReference>
<dbReference type="Pfam" id="PF00420">
    <property type="entry name" value="Oxidored_q2"/>
    <property type="match status" value="1"/>
</dbReference>
<evidence type="ECO:0000256" key="4">
    <source>
        <dbReference type="ARBA" id="ARBA00023136"/>
    </source>
</evidence>
<keyword evidence="4 5" id="KW-0472">Membrane</keyword>
<evidence type="ECO:0000256" key="5">
    <source>
        <dbReference type="SAM" id="Phobius"/>
    </source>
</evidence>
<feature type="transmembrane region" description="Helical" evidence="5">
    <location>
        <begin position="36"/>
        <end position="53"/>
    </location>
</feature>
<name>A0A381VHN9_9ZZZZ</name>
<evidence type="ECO:0000256" key="1">
    <source>
        <dbReference type="ARBA" id="ARBA00004141"/>
    </source>
</evidence>